<evidence type="ECO:0000256" key="8">
    <source>
        <dbReference type="RuleBase" id="RU363032"/>
    </source>
</evidence>
<dbReference type="Gene3D" id="3.40.50.1820">
    <property type="entry name" value="alpha/beta hydrolase"/>
    <property type="match status" value="1"/>
</dbReference>
<comment type="similarity">
    <text evidence="8">Belongs to the binding-protein-dependent transport system permease family.</text>
</comment>
<feature type="compositionally biased region" description="Low complexity" evidence="9">
    <location>
        <begin position="129"/>
        <end position="139"/>
    </location>
</feature>
<dbReference type="InterPro" id="IPR000515">
    <property type="entry name" value="MetI-like"/>
</dbReference>
<dbReference type="Proteomes" id="UP000256794">
    <property type="component" value="Unassembled WGS sequence"/>
</dbReference>
<evidence type="ECO:0000256" key="3">
    <source>
        <dbReference type="ARBA" id="ARBA00022475"/>
    </source>
</evidence>
<evidence type="ECO:0000256" key="4">
    <source>
        <dbReference type="ARBA" id="ARBA00022519"/>
    </source>
</evidence>
<evidence type="ECO:0000259" key="10">
    <source>
        <dbReference type="PROSITE" id="PS50928"/>
    </source>
</evidence>
<feature type="transmembrane region" description="Helical" evidence="8">
    <location>
        <begin position="177"/>
        <end position="200"/>
    </location>
</feature>
<evidence type="ECO:0000256" key="9">
    <source>
        <dbReference type="SAM" id="MobiDB-lite"/>
    </source>
</evidence>
<evidence type="ECO:0000256" key="7">
    <source>
        <dbReference type="ARBA" id="ARBA00023136"/>
    </source>
</evidence>
<dbReference type="InterPro" id="IPR035906">
    <property type="entry name" value="MetI-like_sf"/>
</dbReference>
<evidence type="ECO:0000313" key="12">
    <source>
        <dbReference type="Proteomes" id="UP000256794"/>
    </source>
</evidence>
<keyword evidence="6 8" id="KW-1133">Transmembrane helix</keyword>
<gene>
    <name evidence="11" type="ORF">ATH84_101720</name>
</gene>
<evidence type="ECO:0000313" key="11">
    <source>
        <dbReference type="EMBL" id="REG46001.1"/>
    </source>
</evidence>
<dbReference type="Pfam" id="PF00561">
    <property type="entry name" value="Abhydrolase_1"/>
    <property type="match status" value="1"/>
</dbReference>
<dbReference type="PANTHER" id="PTHR43357:SF4">
    <property type="entry name" value="INNER MEMBRANE ABC TRANSPORTER PERMEASE PROTEIN YDCV"/>
    <property type="match status" value="1"/>
</dbReference>
<evidence type="ECO:0000256" key="1">
    <source>
        <dbReference type="ARBA" id="ARBA00004429"/>
    </source>
</evidence>
<feature type="transmembrane region" description="Helical" evidence="8">
    <location>
        <begin position="234"/>
        <end position="255"/>
    </location>
</feature>
<keyword evidence="12" id="KW-1185">Reference proteome</keyword>
<evidence type="ECO:0000256" key="5">
    <source>
        <dbReference type="ARBA" id="ARBA00022692"/>
    </source>
</evidence>
<dbReference type="Gene3D" id="1.10.3720.10">
    <property type="entry name" value="MetI-like"/>
    <property type="match status" value="1"/>
</dbReference>
<dbReference type="Pfam" id="PF00528">
    <property type="entry name" value="BPD_transp_1"/>
    <property type="match status" value="1"/>
</dbReference>
<keyword evidence="2 8" id="KW-0813">Transport</keyword>
<dbReference type="InterPro" id="IPR000073">
    <property type="entry name" value="AB_hydrolase_1"/>
</dbReference>
<feature type="domain" description="ABC transmembrane type-1" evidence="10">
    <location>
        <begin position="1"/>
        <end position="297"/>
    </location>
</feature>
<dbReference type="PRINTS" id="PR00111">
    <property type="entry name" value="ABHYDROLASE"/>
</dbReference>
<organism evidence="11 12">
    <name type="scientific">Paracoccus versutus</name>
    <name type="common">Thiobacillus versutus</name>
    <dbReference type="NCBI Taxonomy" id="34007"/>
    <lineage>
        <taxon>Bacteria</taxon>
        <taxon>Pseudomonadati</taxon>
        <taxon>Pseudomonadota</taxon>
        <taxon>Alphaproteobacteria</taxon>
        <taxon>Rhodobacterales</taxon>
        <taxon>Paracoccaceae</taxon>
        <taxon>Paracoccus</taxon>
    </lineage>
</organism>
<accession>A0AAQ0KLE4</accession>
<dbReference type="InterPro" id="IPR029058">
    <property type="entry name" value="AB_hydrolase_fold"/>
</dbReference>
<proteinExistence type="inferred from homology"/>
<keyword evidence="4" id="KW-0997">Cell inner membrane</keyword>
<dbReference type="CDD" id="cd06261">
    <property type="entry name" value="TM_PBP2"/>
    <property type="match status" value="1"/>
</dbReference>
<feature type="transmembrane region" description="Helical" evidence="8">
    <location>
        <begin position="275"/>
        <end position="300"/>
    </location>
</feature>
<dbReference type="GO" id="GO:0005886">
    <property type="term" value="C:plasma membrane"/>
    <property type="evidence" value="ECO:0007669"/>
    <property type="project" value="UniProtKB-SubCell"/>
</dbReference>
<reference evidence="11 12" key="1">
    <citation type="submission" date="2018-08" db="EMBL/GenBank/DDBJ databases">
        <title>Genomic Encyclopedia of Archaeal and Bacterial Type Strains, Phase II (KMG-II): from individual species to whole genera.</title>
        <authorList>
            <person name="Goeker M."/>
        </authorList>
    </citation>
    <scope>NUCLEOTIDE SEQUENCE [LARGE SCALE GENOMIC DNA]</scope>
    <source>
        <strain evidence="11 12">DSM 582</strain>
    </source>
</reference>
<feature type="region of interest" description="Disordered" evidence="9">
    <location>
        <begin position="116"/>
        <end position="139"/>
    </location>
</feature>
<keyword evidence="5 8" id="KW-0812">Transmembrane</keyword>
<evidence type="ECO:0000256" key="2">
    <source>
        <dbReference type="ARBA" id="ARBA00022448"/>
    </source>
</evidence>
<sequence length="306" mass="31991">MAALSAHHHVIAVDMPGHGASSLLPAAARLPDFVAWAARLVEALDLGPVNLAGHSMGALVSAGLAVERPNLVRRLALLNAVHRRSPEARAAVLARADEIARRSALAAGRLHLGQDRRHRQGAVRRHRPAGLAGAGARPVPRAGGAARLLPDPDGAAGGHHRGALCAAFLRLGLNGTLVGFVIAHLIVALPFAIITISGALETFAPSIEDAAILCGASPWEARFRVTLPAISHGLFSAAIFSFLISWDEVVLAIFMASPTLQTLPVKVWTTLRQDLTPVIAAASTLLVLLTVVLMIAAALIRKGKSR</sequence>
<dbReference type="GO" id="GO:0055085">
    <property type="term" value="P:transmembrane transport"/>
    <property type="evidence" value="ECO:0007669"/>
    <property type="project" value="InterPro"/>
</dbReference>
<dbReference type="EMBL" id="QUMX01000017">
    <property type="protein sequence ID" value="REG46001.1"/>
    <property type="molecule type" value="Genomic_DNA"/>
</dbReference>
<dbReference type="PROSITE" id="PS50928">
    <property type="entry name" value="ABC_TM1"/>
    <property type="match status" value="1"/>
</dbReference>
<evidence type="ECO:0000256" key="6">
    <source>
        <dbReference type="ARBA" id="ARBA00022989"/>
    </source>
</evidence>
<comment type="caution">
    <text evidence="11">The sequence shown here is derived from an EMBL/GenBank/DDBJ whole genome shotgun (WGS) entry which is preliminary data.</text>
</comment>
<dbReference type="SUPFAM" id="SSF53474">
    <property type="entry name" value="alpha/beta-Hydrolases"/>
    <property type="match status" value="1"/>
</dbReference>
<keyword evidence="7 8" id="KW-0472">Membrane</keyword>
<comment type="subcellular location">
    <subcellularLocation>
        <location evidence="1">Cell inner membrane</location>
        <topology evidence="1">Multi-pass membrane protein</topology>
    </subcellularLocation>
    <subcellularLocation>
        <location evidence="8">Cell membrane</location>
        <topology evidence="8">Multi-pass membrane protein</topology>
    </subcellularLocation>
</comment>
<feature type="compositionally biased region" description="Basic residues" evidence="9">
    <location>
        <begin position="116"/>
        <end position="128"/>
    </location>
</feature>
<name>A0AAQ0KLE4_PARVE</name>
<keyword evidence="3" id="KW-1003">Cell membrane</keyword>
<dbReference type="PANTHER" id="PTHR43357">
    <property type="entry name" value="INNER MEMBRANE ABC TRANSPORTER PERMEASE PROTEIN YDCV"/>
    <property type="match status" value="1"/>
</dbReference>
<dbReference type="AlphaFoldDB" id="A0AAQ0KLE4"/>
<dbReference type="SUPFAM" id="SSF161098">
    <property type="entry name" value="MetI-like"/>
    <property type="match status" value="1"/>
</dbReference>
<protein>
    <submittedName>
        <fullName evidence="11">Binding-protein-dependent transport system inner membrane component</fullName>
    </submittedName>
</protein>